<dbReference type="Pfam" id="PF07811">
    <property type="entry name" value="TadE"/>
    <property type="match status" value="1"/>
</dbReference>
<dbReference type="EMBL" id="JAMXLR010000024">
    <property type="protein sequence ID" value="MCO6043451.1"/>
    <property type="molecule type" value="Genomic_DNA"/>
</dbReference>
<feature type="domain" description="TadE-like" evidence="1">
    <location>
        <begin position="10"/>
        <end position="52"/>
    </location>
</feature>
<reference evidence="2" key="1">
    <citation type="submission" date="2022-06" db="EMBL/GenBank/DDBJ databases">
        <title>Aeoliella straminimaris, a novel planctomycete from sediments.</title>
        <authorList>
            <person name="Vitorino I.R."/>
            <person name="Lage O.M."/>
        </authorList>
    </citation>
    <scope>NUCLEOTIDE SEQUENCE</scope>
    <source>
        <strain evidence="2">ICT_H6.2</strain>
    </source>
</reference>
<protein>
    <submittedName>
        <fullName evidence="2">Pilus assembly protein</fullName>
    </submittedName>
</protein>
<proteinExistence type="predicted"/>
<sequence>MRGLIRNCRGTTTVEFALCAPILFLFTFTSFEYSRVNSLRQTAENAVYEGCRRGIVPGATVEDVQASTQLVLDSVFTQNPTITVTPSVITEDTSEVTVDVTIPLDANSWVAPNFFRGRQVTSSLTLARERGLNSSVD</sequence>
<dbReference type="Proteomes" id="UP001155241">
    <property type="component" value="Unassembled WGS sequence"/>
</dbReference>
<organism evidence="2 3">
    <name type="scientific">Aeoliella straminimaris</name>
    <dbReference type="NCBI Taxonomy" id="2954799"/>
    <lineage>
        <taxon>Bacteria</taxon>
        <taxon>Pseudomonadati</taxon>
        <taxon>Planctomycetota</taxon>
        <taxon>Planctomycetia</taxon>
        <taxon>Pirellulales</taxon>
        <taxon>Lacipirellulaceae</taxon>
        <taxon>Aeoliella</taxon>
    </lineage>
</organism>
<dbReference type="AlphaFoldDB" id="A0A9X2JF90"/>
<dbReference type="RefSeq" id="WP_252851558.1">
    <property type="nucleotide sequence ID" value="NZ_JAMXLR010000024.1"/>
</dbReference>
<keyword evidence="3" id="KW-1185">Reference proteome</keyword>
<evidence type="ECO:0000259" key="1">
    <source>
        <dbReference type="Pfam" id="PF07811"/>
    </source>
</evidence>
<dbReference type="InterPro" id="IPR012495">
    <property type="entry name" value="TadE-like_dom"/>
</dbReference>
<gene>
    <name evidence="2" type="ORF">NG895_05985</name>
</gene>
<comment type="caution">
    <text evidence="2">The sequence shown here is derived from an EMBL/GenBank/DDBJ whole genome shotgun (WGS) entry which is preliminary data.</text>
</comment>
<accession>A0A9X2JF90</accession>
<name>A0A9X2JF90_9BACT</name>
<evidence type="ECO:0000313" key="2">
    <source>
        <dbReference type="EMBL" id="MCO6043451.1"/>
    </source>
</evidence>
<evidence type="ECO:0000313" key="3">
    <source>
        <dbReference type="Proteomes" id="UP001155241"/>
    </source>
</evidence>